<name>A0ABV9BEN7_9ACTN</name>
<dbReference type="Pfam" id="PF14602">
    <property type="entry name" value="Hexapep_2"/>
    <property type="match status" value="1"/>
</dbReference>
<proteinExistence type="predicted"/>
<gene>
    <name evidence="4" type="ORF">ACFPEN_05955</name>
</gene>
<feature type="compositionally biased region" description="Basic and acidic residues" evidence="1">
    <location>
        <begin position="1"/>
        <end position="14"/>
    </location>
</feature>
<comment type="caution">
    <text evidence="4">The sequence shown here is derived from an EMBL/GenBank/DDBJ whole genome shotgun (WGS) entry which is preliminary data.</text>
</comment>
<dbReference type="SUPFAM" id="SSF56801">
    <property type="entry name" value="Acetyl-CoA synthetase-like"/>
    <property type="match status" value="1"/>
</dbReference>
<accession>A0ABV9BEN7</accession>
<dbReference type="Pfam" id="PF00501">
    <property type="entry name" value="AMP-binding"/>
    <property type="match status" value="1"/>
</dbReference>
<sequence>MTPDDERRERETPGREPTWQWVPRSSSRPDGLLTCAGDGGSARWRDGERLERLFEERCDRLRAQGRENRLAVDAGGVTLTYAQLDDRANQLARFLLDRGTRPGDRIGLLLDDPVDAYVGMLGVLKAHAAYVPLDPGFPADRLSYIVSDAAVRTVLTLSRLGDRAAHLADGDGTELLYLDRVRAQIAQRPTRRLDNATATTPGRQTDDLCYVIYTSGSTGRPKGVAIGHPAICNFVRVAAEVYGLTSEDRVYQGMTLAFDFSVEETWVPWMAGATLVPRPAGPGLVGAELDAFLRDRHVTALCCVPTLLATLDADLSELRFLLVSGESCPQDLIRRWHRPGRRFLNVYGPTEATVTATWTLLDPDRPVTIGVPLPTYAVALLDPKGNTALPPGSMGEIAIAGMGLANGYLNRPDLTERAFVPDFLGVPGNPSGRIYRTGDLGRINDRGEIEHHGRIDTQVKIRGYRVELTEIESVLLHVPGIAQAVVTRHEAAPGAVELCAFYTTREDAVVDPDHVVVQLREQLPGYMVPAYLEPIPSIPVLPSGKADRDRLPAPAGPRRLAAGRGFTAPRTGTERALAELLARTLRVERVSVDSHFFDELGANSLLMAHFNAAVRDFPGLPGVSMKDVYLHPTVRALAAALDGTAPARPPAPSSSPAPDLEPEPGSMVSTPRYVLCAAAQLLVFLAYVSLASMALDAGTAWVRQADGWPGVCGRAIVLGAAALGGTGLLPIAAKWALVGRWSARRIPLWSMAYVRFWCVKTLVTTNPLALLSVGTPLYTLYLRALGARIGPRALILTIRVPVCTDLLTVGADAVIRKDTYLNGYRAHDGVIETGRVTIGDRAFVGELSTLDIDVRIGHAAQLGHASSLHSGQSVPDGQCWHGSPAVPAPASCQYLTVPPARCGNVRRVWHSVVWLLAVVATAGVGGTAVAALLVSRPSPLADAVAGAAGPDSLTYYADGLWLAAAGVLGLAVLGPVLIAALSRLLGHLVRPNAVYPLYGARFALQRATARVSNIRFYNALFGDSSAVVHYLCAIGYRLRPFEQTGSNFGMVVKHEVPTLSHVGTGTMVSDGLSFMNAEFSSTSFRAVSAVIGRNNFLGNNIAFPADGRTGDGCLLATKTMIPVSGAVKQNTGLLGSPPFEIPRSVERDRLFDHAATGRPERRSGLAAKNRHNAVTIALFLTVRILYVFGLVLIAMLPSGDGNVAHWLGTACSAVLGLAFTVGWFVVVERAVVGPHGLRPRFCSIYDKNFWRHERYWKVPSTAYHAVFNGTPLKPAVWRLLGVRMGHRVFDDGCGIIERTLTRVGDNCALNAGSTLQAHSLEDGVFKSGPIAIGDDCTIGTNAFVHYGVVIDDTAHIDADSFLMKGEHVPARTRWRGNPAAETSEELNASRPT</sequence>
<dbReference type="Gene3D" id="3.40.50.1820">
    <property type="entry name" value="alpha/beta hydrolase"/>
    <property type="match status" value="1"/>
</dbReference>
<dbReference type="SUPFAM" id="SSF47336">
    <property type="entry name" value="ACP-like"/>
    <property type="match status" value="1"/>
</dbReference>
<evidence type="ECO:0000313" key="4">
    <source>
        <dbReference type="EMBL" id="MFC4512473.1"/>
    </source>
</evidence>
<dbReference type="InterPro" id="IPR000873">
    <property type="entry name" value="AMP-dep_synth/lig_dom"/>
</dbReference>
<feature type="transmembrane region" description="Helical" evidence="2">
    <location>
        <begin position="960"/>
        <end position="981"/>
    </location>
</feature>
<dbReference type="InterPro" id="IPR009081">
    <property type="entry name" value="PP-bd_ACP"/>
</dbReference>
<dbReference type="NCBIfam" id="TIGR02353">
    <property type="entry name" value="NRPS_term_dom"/>
    <property type="match status" value="1"/>
</dbReference>
<organism evidence="4 5">
    <name type="scientific">Streptomyces ehimensis</name>
    <dbReference type="NCBI Taxonomy" id="68195"/>
    <lineage>
        <taxon>Bacteria</taxon>
        <taxon>Bacillati</taxon>
        <taxon>Actinomycetota</taxon>
        <taxon>Actinomycetes</taxon>
        <taxon>Kitasatosporales</taxon>
        <taxon>Streptomycetaceae</taxon>
        <taxon>Streptomyces</taxon>
    </lineage>
</organism>
<dbReference type="Proteomes" id="UP001595990">
    <property type="component" value="Unassembled WGS sequence"/>
</dbReference>
<dbReference type="InterPro" id="IPR042099">
    <property type="entry name" value="ANL_N_sf"/>
</dbReference>
<dbReference type="Pfam" id="PF13193">
    <property type="entry name" value="AMP-binding_C"/>
    <property type="match status" value="1"/>
</dbReference>
<feature type="transmembrane region" description="Helical" evidence="2">
    <location>
        <begin position="1203"/>
        <end position="1226"/>
    </location>
</feature>
<evidence type="ECO:0000313" key="5">
    <source>
        <dbReference type="Proteomes" id="UP001595990"/>
    </source>
</evidence>
<dbReference type="InterPro" id="IPR025110">
    <property type="entry name" value="AMP-bd_C"/>
</dbReference>
<keyword evidence="5" id="KW-1185">Reference proteome</keyword>
<dbReference type="InterPro" id="IPR020845">
    <property type="entry name" value="AMP-binding_CS"/>
</dbReference>
<dbReference type="InterPro" id="IPR011004">
    <property type="entry name" value="Trimer_LpxA-like_sf"/>
</dbReference>
<dbReference type="InterPro" id="IPR012728">
    <property type="entry name" value="Pls/PosA_C"/>
</dbReference>
<feature type="region of interest" description="Disordered" evidence="1">
    <location>
        <begin position="1"/>
        <end position="30"/>
    </location>
</feature>
<keyword evidence="2" id="KW-1133">Transmembrane helix</keyword>
<dbReference type="PROSITE" id="PS00455">
    <property type="entry name" value="AMP_BINDING"/>
    <property type="match status" value="1"/>
</dbReference>
<dbReference type="InterPro" id="IPR036736">
    <property type="entry name" value="ACP-like_sf"/>
</dbReference>
<dbReference type="SUPFAM" id="SSF51161">
    <property type="entry name" value="Trimeric LpxA-like enzymes"/>
    <property type="match status" value="2"/>
</dbReference>
<feature type="transmembrane region" description="Helical" evidence="2">
    <location>
        <begin position="1173"/>
        <end position="1197"/>
    </location>
</feature>
<feature type="transmembrane region" description="Helical" evidence="2">
    <location>
        <begin position="912"/>
        <end position="934"/>
    </location>
</feature>
<dbReference type="RefSeq" id="WP_417922426.1">
    <property type="nucleotide sequence ID" value="NZ_JBHSFS010000002.1"/>
</dbReference>
<dbReference type="PROSITE" id="PS50075">
    <property type="entry name" value="CARRIER"/>
    <property type="match status" value="1"/>
</dbReference>
<dbReference type="EMBL" id="JBHSFS010000002">
    <property type="protein sequence ID" value="MFC4512473.1"/>
    <property type="molecule type" value="Genomic_DNA"/>
</dbReference>
<dbReference type="CDD" id="cd05930">
    <property type="entry name" value="A_NRPS"/>
    <property type="match status" value="1"/>
</dbReference>
<feature type="region of interest" description="Disordered" evidence="1">
    <location>
        <begin position="1373"/>
        <end position="1392"/>
    </location>
</feature>
<feature type="domain" description="Carrier" evidence="3">
    <location>
        <begin position="568"/>
        <end position="645"/>
    </location>
</feature>
<feature type="transmembrane region" description="Helical" evidence="2">
    <location>
        <begin position="673"/>
        <end position="695"/>
    </location>
</feature>
<feature type="region of interest" description="Disordered" evidence="1">
    <location>
        <begin position="644"/>
        <end position="665"/>
    </location>
</feature>
<dbReference type="InterPro" id="IPR045851">
    <property type="entry name" value="AMP-bd_C_sf"/>
</dbReference>
<feature type="transmembrane region" description="Helical" evidence="2">
    <location>
        <begin position="715"/>
        <end position="737"/>
    </location>
</feature>
<dbReference type="Gene3D" id="3.40.50.12780">
    <property type="entry name" value="N-terminal domain of ligase-like"/>
    <property type="match status" value="1"/>
</dbReference>
<dbReference type="InterPro" id="IPR010071">
    <property type="entry name" value="AA_adenyl_dom"/>
</dbReference>
<reference evidence="5" key="1">
    <citation type="journal article" date="2019" name="Int. J. Syst. Evol. Microbiol.">
        <title>The Global Catalogue of Microorganisms (GCM) 10K type strain sequencing project: providing services to taxonomists for standard genome sequencing and annotation.</title>
        <authorList>
            <consortium name="The Broad Institute Genomics Platform"/>
            <consortium name="The Broad Institute Genome Sequencing Center for Infectious Disease"/>
            <person name="Wu L."/>
            <person name="Ma J."/>
        </authorList>
    </citation>
    <scope>NUCLEOTIDE SEQUENCE [LARGE SCALE GENOMIC DNA]</scope>
    <source>
        <strain evidence="5">CECT 8064</strain>
    </source>
</reference>
<dbReference type="PANTHER" id="PTHR45527">
    <property type="entry name" value="NONRIBOSOMAL PEPTIDE SYNTHETASE"/>
    <property type="match status" value="1"/>
</dbReference>
<keyword evidence="2" id="KW-0812">Transmembrane</keyword>
<protein>
    <submittedName>
        <fullName evidence="4">Pls/PosA family non-ribosomal peptide synthetase</fullName>
    </submittedName>
</protein>
<dbReference type="PANTHER" id="PTHR45527:SF1">
    <property type="entry name" value="FATTY ACID SYNTHASE"/>
    <property type="match status" value="1"/>
</dbReference>
<evidence type="ECO:0000256" key="1">
    <source>
        <dbReference type="SAM" id="MobiDB-lite"/>
    </source>
</evidence>
<evidence type="ECO:0000256" key="2">
    <source>
        <dbReference type="SAM" id="Phobius"/>
    </source>
</evidence>
<dbReference type="Gene3D" id="2.160.10.10">
    <property type="entry name" value="Hexapeptide repeat proteins"/>
    <property type="match status" value="2"/>
</dbReference>
<dbReference type="Pfam" id="PF00550">
    <property type="entry name" value="PP-binding"/>
    <property type="match status" value="1"/>
</dbReference>
<dbReference type="InterPro" id="IPR029058">
    <property type="entry name" value="AB_hydrolase_fold"/>
</dbReference>
<dbReference type="InterPro" id="IPR001451">
    <property type="entry name" value="Hexapep"/>
</dbReference>
<dbReference type="NCBIfam" id="TIGR01733">
    <property type="entry name" value="AA-adenyl-dom"/>
    <property type="match status" value="1"/>
</dbReference>
<keyword evidence="2" id="KW-0472">Membrane</keyword>
<evidence type="ECO:0000259" key="3">
    <source>
        <dbReference type="PROSITE" id="PS50075"/>
    </source>
</evidence>
<dbReference type="Gene3D" id="3.30.300.30">
    <property type="match status" value="1"/>
</dbReference>